<evidence type="ECO:0000256" key="6">
    <source>
        <dbReference type="ARBA" id="ARBA00007823"/>
    </source>
</evidence>
<gene>
    <name evidence="28" type="ORF">DBV15_07284</name>
</gene>
<feature type="transmembrane region" description="Helical" evidence="26">
    <location>
        <begin position="496"/>
        <end position="515"/>
    </location>
</feature>
<dbReference type="PROSITE" id="PS50850">
    <property type="entry name" value="MFS"/>
    <property type="match status" value="1"/>
</dbReference>
<comment type="subunit">
    <text evidence="24">Homodimer. Interacts with PTCD1.</text>
</comment>
<keyword evidence="11" id="KW-0540">Nuclease</keyword>
<evidence type="ECO:0000256" key="9">
    <source>
        <dbReference type="ARBA" id="ARBA00022553"/>
    </source>
</evidence>
<dbReference type="GO" id="GO:0016020">
    <property type="term" value="C:membrane"/>
    <property type="evidence" value="ECO:0007669"/>
    <property type="project" value="UniProtKB-SubCell"/>
</dbReference>
<name>A0A4S2L4Y0_9HYME</name>
<evidence type="ECO:0000256" key="26">
    <source>
        <dbReference type="SAM" id="Phobius"/>
    </source>
</evidence>
<dbReference type="GO" id="GO:1990180">
    <property type="term" value="P:mitochondrial tRNA 3'-end processing"/>
    <property type="evidence" value="ECO:0007669"/>
    <property type="project" value="TreeGrafter"/>
</dbReference>
<evidence type="ECO:0000256" key="1">
    <source>
        <dbReference type="ARBA" id="ARBA00000402"/>
    </source>
</evidence>
<keyword evidence="16" id="KW-0809">Transit peptide</keyword>
<dbReference type="Pfam" id="PF07690">
    <property type="entry name" value="MFS_1"/>
    <property type="match status" value="1"/>
</dbReference>
<evidence type="ECO:0000256" key="24">
    <source>
        <dbReference type="ARBA" id="ARBA00047136"/>
    </source>
</evidence>
<feature type="transmembrane region" description="Helical" evidence="26">
    <location>
        <begin position="377"/>
        <end position="393"/>
    </location>
</feature>
<evidence type="ECO:0000256" key="18">
    <source>
        <dbReference type="ARBA" id="ARBA00023242"/>
    </source>
</evidence>
<comment type="cofactor">
    <cofactor evidence="2">
        <name>Zn(2+)</name>
        <dbReference type="ChEBI" id="CHEBI:29105"/>
    </cofactor>
</comment>
<evidence type="ECO:0000256" key="17">
    <source>
        <dbReference type="ARBA" id="ARBA00023128"/>
    </source>
</evidence>
<evidence type="ECO:0000256" key="10">
    <source>
        <dbReference type="ARBA" id="ARBA00022694"/>
    </source>
</evidence>
<evidence type="ECO:0000313" key="29">
    <source>
        <dbReference type="Proteomes" id="UP000310200"/>
    </source>
</evidence>
<sequence length="1402" mass="155207">MAIGEEAGDGDVGGFGLEGDGPIRTIDHTDADDPIGTSSHVRRRQADLDNSDSGEGNPLLAGSAPVTIDAPIGKLRRMHKVENAVAAQTDGDAMCRKVDPVNDEEDRASEPAGPPDGGLRAWMIMIGSFTINGVLFSIINTYSLIYPELQKRLTEAGETEVSSKAALVGSLTIGTTFFLSPVAGILTDKFGIQTTTFVGGAIASVGLLLSSLLTDKVEMLFLTYGVMYGLGASLAYTPSLAILGHYFKKYLGLVNGIVTAGSAIFTTLLPSLMEFLLRRLGLEGTLRSLSVFTAIIMACAILFKPIPLTTPQKDESQLKSKSIRSRLKEFVNVSIWKKKRYVVWACSIPIALFGYFVPYVHIGKFVAMTFKDADSKLPVMCIGITSGIGRLIFGYIADLPKVNRIFLQQISFLSIGILTMLLPVTKSFFMLLAISLGMGLFDGCFISLLGPIAFDICGRSGATQAIGFLLGMCSIPLTIGPPIAGLLYDHTGTYDLPFLLAGIPPIVGALAMFLIRCVKNDDERSDDPENSPSKTDCQNGGMKNNCFSPAGTVEKKYESAAREKYCATCENLPSSQRYRVKLPAELQNGLVHKPNVCSLVKRNYRTLPLFPIGRGLRQELLPVLYKQFSPIRHNHMPRSVEQMLGVQRLRQKLKDKSIKYIGNTKVSLQILGSGAYGTSRCVYLTAGHTRYIFNCGEGTQRLAFEHKYKLIKLEHVFVTSATWNNLGGMPGMLLTIQDAGVPTINVHGPKGMVDVFNTIKKISLLQALKIHEAKCDESEPYVDPVMSVSYVSITKPGEQDAMPIDIGGEVVDNINYYDYKTNSNGKRVPDRVAETEPKILKVEQRPDKRMSTVMSFICKLHPRAGTLCLEKCVEKGMKPGPLFGLLKAGKDVTLPDGTVVLSKDVCSPATPGPTLIIVECPSEDYLESFVNHPAFARHQTETATEDDVPYCVIHFTPQNVMDNSRYVNWMGKFGLGTRHIVVNEENECMGTEAVHRHQHKLHMLHPEIFPFLNEESFQKRTRAEDLPIIHRPRTHHTIHLQPQLTFDTEIEVSLHPKEYIDEVFEFDGILDALAELQADISARTKTLPVGEEYPKIVMLGTGSSIPSKVRNTSGILLWVDEDHTMLLDCGEGTFGQIARIYGRSETPNILKTIKAVYVSHMHADHHIGLIGVLKERGKVTQDPLYLFAPGHIAAWLQMYHKRFEPILQRLTLVSNSEFFMDMHNPSSHKYRDMYNTLNVQAVRTVYVKHCPYAYGVSVTLHNGKKIVYSGDTMPCENLVKLGQNCDLLIHEATMEDNLIEEAKLKFHSTVSQAIQAGEQMGSKFTLLTHFSQRYAVIPHLPDNTNGLKLDNVGIAYDNMHISLSQLPLLPLMYPTLKIMFNKHYLEIEDRAARRQRLAEAAE</sequence>
<evidence type="ECO:0000256" key="3">
    <source>
        <dbReference type="ARBA" id="ARBA00004123"/>
    </source>
</evidence>
<keyword evidence="14" id="KW-0378">Hydrolase</keyword>
<dbReference type="InterPro" id="IPR036866">
    <property type="entry name" value="RibonucZ/Hydroxyglut_hydro"/>
</dbReference>
<evidence type="ECO:0000256" key="15">
    <source>
        <dbReference type="ARBA" id="ARBA00022833"/>
    </source>
</evidence>
<dbReference type="EC" id="3.1.26.11" evidence="7"/>
<dbReference type="GO" id="GO:0042645">
    <property type="term" value="C:mitochondrial nucleoid"/>
    <property type="evidence" value="ECO:0007669"/>
    <property type="project" value="UniProtKB-ARBA"/>
</dbReference>
<feature type="compositionally biased region" description="Gly residues" evidence="25">
    <location>
        <begin position="10"/>
        <end position="19"/>
    </location>
</feature>
<evidence type="ECO:0000313" key="28">
    <source>
        <dbReference type="EMBL" id="TGZ57895.1"/>
    </source>
</evidence>
<feature type="transmembrane region" description="Helical" evidence="26">
    <location>
        <begin position="165"/>
        <end position="187"/>
    </location>
</feature>
<comment type="catalytic activity">
    <reaction evidence="1">
        <text>Endonucleolytic cleavage of RNA, removing extra 3' nucleotides from tRNA precursor, generating 3' termini of tRNAs. A 3'-hydroxy group is left at the tRNA terminus and a 5'-phosphoryl group is left at the trailer molecule.</text>
        <dbReference type="EC" id="3.1.26.11"/>
    </reaction>
</comment>
<dbReference type="GO" id="GO:0046872">
    <property type="term" value="F:metal ion binding"/>
    <property type="evidence" value="ECO:0007669"/>
    <property type="project" value="UniProtKB-KW"/>
</dbReference>
<comment type="subcellular location">
    <subcellularLocation>
        <location evidence="4">Membrane</location>
        <topology evidence="4">Multi-pass membrane protein</topology>
    </subcellularLocation>
    <subcellularLocation>
        <location evidence="5">Mitochondrion matrix</location>
    </subcellularLocation>
    <subcellularLocation>
        <location evidence="3">Nucleus</location>
    </subcellularLocation>
</comment>
<keyword evidence="26" id="KW-0472">Membrane</keyword>
<keyword evidence="17" id="KW-0496">Mitochondrion</keyword>
<protein>
    <recommendedName>
        <fullName evidence="8">Zinc phosphodiesterase ELAC protein 2</fullName>
        <ecNumber evidence="7">3.1.26.11</ecNumber>
    </recommendedName>
    <alternativeName>
        <fullName evidence="22">ElaC homolog protein 2</fullName>
    </alternativeName>
    <alternativeName>
        <fullName evidence="20">Ribonuclease Z 2</fullName>
    </alternativeName>
    <alternativeName>
        <fullName evidence="21">tRNA 3 endonuclease 2</fullName>
    </alternativeName>
    <alternativeName>
        <fullName evidence="19">tRNase Z 2</fullName>
    </alternativeName>
</protein>
<evidence type="ECO:0000256" key="14">
    <source>
        <dbReference type="ARBA" id="ARBA00022801"/>
    </source>
</evidence>
<dbReference type="Pfam" id="PF23023">
    <property type="entry name" value="Anti-Pycsar_Apyc1"/>
    <property type="match status" value="1"/>
</dbReference>
<dbReference type="GO" id="GO:0005634">
    <property type="term" value="C:nucleus"/>
    <property type="evidence" value="ECO:0007669"/>
    <property type="project" value="UniProtKB-SubCell"/>
</dbReference>
<keyword evidence="10" id="KW-0819">tRNA processing</keyword>
<dbReference type="FunFam" id="1.20.1250.20:FF:000413">
    <property type="entry name" value="Karmoisin, isoform B"/>
    <property type="match status" value="1"/>
</dbReference>
<keyword evidence="26" id="KW-0812">Transmembrane</keyword>
<evidence type="ECO:0000256" key="7">
    <source>
        <dbReference type="ARBA" id="ARBA00012477"/>
    </source>
</evidence>
<feature type="domain" description="Major facilitator superfamily (MFS) profile" evidence="27">
    <location>
        <begin position="121"/>
        <end position="520"/>
    </location>
</feature>
<feature type="transmembrane region" description="Helical" evidence="26">
    <location>
        <begin position="341"/>
        <end position="357"/>
    </location>
</feature>
<accession>A0A4S2L4Y0</accession>
<dbReference type="Pfam" id="PF13691">
    <property type="entry name" value="Lactamase_B_4"/>
    <property type="match status" value="1"/>
</dbReference>
<evidence type="ECO:0000256" key="8">
    <source>
        <dbReference type="ARBA" id="ARBA00013357"/>
    </source>
</evidence>
<dbReference type="InterPro" id="IPR011701">
    <property type="entry name" value="MFS"/>
</dbReference>
<evidence type="ECO:0000256" key="19">
    <source>
        <dbReference type="ARBA" id="ARBA00030689"/>
    </source>
</evidence>
<dbReference type="STRING" id="300112.A0A4S2L4Y0"/>
<evidence type="ECO:0000256" key="4">
    <source>
        <dbReference type="ARBA" id="ARBA00004141"/>
    </source>
</evidence>
<feature type="transmembrane region" description="Helical" evidence="26">
    <location>
        <begin position="121"/>
        <end position="145"/>
    </location>
</feature>
<dbReference type="EMBL" id="QBLH01000108">
    <property type="protein sequence ID" value="TGZ57895.1"/>
    <property type="molecule type" value="Genomic_DNA"/>
</dbReference>
<feature type="transmembrane region" description="Helical" evidence="26">
    <location>
        <begin position="405"/>
        <end position="422"/>
    </location>
</feature>
<dbReference type="PANTHER" id="PTHR12553:SF49">
    <property type="entry name" value="ZINC PHOSPHODIESTERASE ELAC PROTEIN 2"/>
    <property type="match status" value="1"/>
</dbReference>
<dbReference type="SUPFAM" id="SSF56281">
    <property type="entry name" value="Metallo-hydrolase/oxidoreductase"/>
    <property type="match status" value="2"/>
</dbReference>
<dbReference type="InterPro" id="IPR027794">
    <property type="entry name" value="tRNase_Z_dom"/>
</dbReference>
<feature type="transmembrane region" description="Helical" evidence="26">
    <location>
        <begin position="250"/>
        <end position="273"/>
    </location>
</feature>
<feature type="region of interest" description="Disordered" evidence="25">
    <location>
        <begin position="1"/>
        <end position="63"/>
    </location>
</feature>
<keyword evidence="18" id="KW-0539">Nucleus</keyword>
<evidence type="ECO:0000256" key="25">
    <source>
        <dbReference type="SAM" id="MobiDB-lite"/>
    </source>
</evidence>
<organism evidence="28 29">
    <name type="scientific">Temnothorax longispinosus</name>
    <dbReference type="NCBI Taxonomy" id="300112"/>
    <lineage>
        <taxon>Eukaryota</taxon>
        <taxon>Metazoa</taxon>
        <taxon>Ecdysozoa</taxon>
        <taxon>Arthropoda</taxon>
        <taxon>Hexapoda</taxon>
        <taxon>Insecta</taxon>
        <taxon>Pterygota</taxon>
        <taxon>Neoptera</taxon>
        <taxon>Endopterygota</taxon>
        <taxon>Hymenoptera</taxon>
        <taxon>Apocrita</taxon>
        <taxon>Aculeata</taxon>
        <taxon>Formicoidea</taxon>
        <taxon>Formicidae</taxon>
        <taxon>Myrmicinae</taxon>
        <taxon>Temnothorax</taxon>
    </lineage>
</organism>
<evidence type="ECO:0000256" key="2">
    <source>
        <dbReference type="ARBA" id="ARBA00001947"/>
    </source>
</evidence>
<feature type="transmembrane region" description="Helical" evidence="26">
    <location>
        <begin position="194"/>
        <end position="213"/>
    </location>
</feature>
<feature type="transmembrane region" description="Helical" evidence="26">
    <location>
        <begin position="428"/>
        <end position="454"/>
    </location>
</feature>
<keyword evidence="26" id="KW-1133">Transmembrane helix</keyword>
<dbReference type="SUPFAM" id="SSF103473">
    <property type="entry name" value="MFS general substrate transporter"/>
    <property type="match status" value="1"/>
</dbReference>
<evidence type="ECO:0000256" key="13">
    <source>
        <dbReference type="ARBA" id="ARBA00022759"/>
    </source>
</evidence>
<comment type="function">
    <text evidence="23">Zinc phosphodiesterase, which displays mitochondrial tRNA 3'-processing endonuclease activity. Involved in tRNA maturation, by removing a 3'-trailer from precursor tRNA. Associates with mitochondrial DNA complexes at the nucleoids to initiate RNA processing and ribosome assembly.</text>
</comment>
<dbReference type="Gene3D" id="1.20.1250.20">
    <property type="entry name" value="MFS general substrate transporter like domains"/>
    <property type="match status" value="2"/>
</dbReference>
<keyword evidence="9" id="KW-0597">Phosphoprotein</keyword>
<dbReference type="Proteomes" id="UP000310200">
    <property type="component" value="Unassembled WGS sequence"/>
</dbReference>
<keyword evidence="13" id="KW-0255">Endonuclease</keyword>
<evidence type="ECO:0000256" key="21">
    <source>
        <dbReference type="ARBA" id="ARBA00032104"/>
    </source>
</evidence>
<evidence type="ECO:0000256" key="22">
    <source>
        <dbReference type="ARBA" id="ARBA00032616"/>
    </source>
</evidence>
<feature type="transmembrane region" description="Helical" evidence="26">
    <location>
        <begin position="466"/>
        <end position="484"/>
    </location>
</feature>
<evidence type="ECO:0000256" key="5">
    <source>
        <dbReference type="ARBA" id="ARBA00004305"/>
    </source>
</evidence>
<comment type="caution">
    <text evidence="28">The sequence shown here is derived from an EMBL/GenBank/DDBJ whole genome shotgun (WGS) entry which is preliminary data.</text>
</comment>
<dbReference type="InterPro" id="IPR036259">
    <property type="entry name" value="MFS_trans_sf"/>
</dbReference>
<evidence type="ECO:0000256" key="16">
    <source>
        <dbReference type="ARBA" id="ARBA00022946"/>
    </source>
</evidence>
<keyword evidence="12" id="KW-0479">Metal-binding</keyword>
<dbReference type="GO" id="GO:0022857">
    <property type="term" value="F:transmembrane transporter activity"/>
    <property type="evidence" value="ECO:0007669"/>
    <property type="project" value="InterPro"/>
</dbReference>
<dbReference type="PANTHER" id="PTHR12553">
    <property type="entry name" value="ZINC PHOSPHODIESTERASE ELAC PROTEIN 2"/>
    <property type="match status" value="1"/>
</dbReference>
<evidence type="ECO:0000256" key="12">
    <source>
        <dbReference type="ARBA" id="ARBA00022723"/>
    </source>
</evidence>
<evidence type="ECO:0000256" key="20">
    <source>
        <dbReference type="ARBA" id="ARBA00030729"/>
    </source>
</evidence>
<dbReference type="GO" id="GO:0042781">
    <property type="term" value="F:3'-tRNA processing endoribonuclease activity"/>
    <property type="evidence" value="ECO:0007669"/>
    <property type="project" value="UniProtKB-EC"/>
</dbReference>
<dbReference type="InterPro" id="IPR047151">
    <property type="entry name" value="RNZ2-like"/>
</dbReference>
<proteinExistence type="inferred from homology"/>
<keyword evidence="15" id="KW-0862">Zinc</keyword>
<dbReference type="CDD" id="cd07718">
    <property type="entry name" value="RNaseZ_ELAC1_ELAC2-C-term-like_MBL-fold"/>
    <property type="match status" value="1"/>
</dbReference>
<feature type="transmembrane region" description="Helical" evidence="26">
    <location>
        <begin position="285"/>
        <end position="303"/>
    </location>
</feature>
<dbReference type="FunFam" id="3.60.15.10:FF:000014">
    <property type="entry name" value="Zinc phosphodiesterase ELAC protein 2"/>
    <property type="match status" value="1"/>
</dbReference>
<dbReference type="Gene3D" id="3.60.15.10">
    <property type="entry name" value="Ribonuclease Z/Hydroxyacylglutathione hydrolase-like"/>
    <property type="match status" value="2"/>
</dbReference>
<evidence type="ECO:0000256" key="23">
    <source>
        <dbReference type="ARBA" id="ARBA00046098"/>
    </source>
</evidence>
<evidence type="ECO:0000259" key="27">
    <source>
        <dbReference type="PROSITE" id="PS50850"/>
    </source>
</evidence>
<feature type="transmembrane region" description="Helical" evidence="26">
    <location>
        <begin position="219"/>
        <end position="243"/>
    </location>
</feature>
<reference evidence="28 29" key="1">
    <citation type="journal article" date="2019" name="Philos. Trans. R. Soc. Lond., B, Biol. Sci.">
        <title>Ant behaviour and brain gene expression of defending hosts depend on the ecological success of the intruding social parasite.</title>
        <authorList>
            <person name="Kaur R."/>
            <person name="Stoldt M."/>
            <person name="Jongepier E."/>
            <person name="Feldmeyer B."/>
            <person name="Menzel F."/>
            <person name="Bornberg-Bauer E."/>
            <person name="Foitzik S."/>
        </authorList>
    </citation>
    <scope>NUCLEOTIDE SEQUENCE [LARGE SCALE GENOMIC DNA]</scope>
    <source>
        <tissue evidence="28">Whole body</tissue>
    </source>
</reference>
<evidence type="ECO:0000256" key="11">
    <source>
        <dbReference type="ARBA" id="ARBA00022722"/>
    </source>
</evidence>
<comment type="similarity">
    <text evidence="6">Belongs to the RNase Z family.</text>
</comment>
<dbReference type="InterPro" id="IPR020846">
    <property type="entry name" value="MFS_dom"/>
</dbReference>
<keyword evidence="29" id="KW-1185">Reference proteome</keyword>